<comment type="caution">
    <text evidence="2">The sequence shown here is derived from an EMBL/GenBank/DDBJ whole genome shotgun (WGS) entry which is preliminary data.</text>
</comment>
<organism evidence="2 3">
    <name type="scientific">Favolaschia claudopus</name>
    <dbReference type="NCBI Taxonomy" id="2862362"/>
    <lineage>
        <taxon>Eukaryota</taxon>
        <taxon>Fungi</taxon>
        <taxon>Dikarya</taxon>
        <taxon>Basidiomycota</taxon>
        <taxon>Agaricomycotina</taxon>
        <taxon>Agaricomycetes</taxon>
        <taxon>Agaricomycetidae</taxon>
        <taxon>Agaricales</taxon>
        <taxon>Marasmiineae</taxon>
        <taxon>Mycenaceae</taxon>
        <taxon>Favolaschia</taxon>
    </lineage>
</organism>
<accession>A0AAW0ECF8</accession>
<sequence>MPSRSAKSSTLAQTFHALLNTPLVGEPQQSQHKDVALQDMTGAPSSRRSPSEQSVDSVTSTLDRSRSQESSESSIYKPTS</sequence>
<proteinExistence type="predicted"/>
<evidence type="ECO:0000313" key="3">
    <source>
        <dbReference type="Proteomes" id="UP001362999"/>
    </source>
</evidence>
<evidence type="ECO:0000256" key="1">
    <source>
        <dbReference type="SAM" id="MobiDB-lite"/>
    </source>
</evidence>
<feature type="compositionally biased region" description="Polar residues" evidence="1">
    <location>
        <begin position="43"/>
        <end position="62"/>
    </location>
</feature>
<feature type="region of interest" description="Disordered" evidence="1">
    <location>
        <begin position="22"/>
        <end position="80"/>
    </location>
</feature>
<evidence type="ECO:0000313" key="2">
    <source>
        <dbReference type="EMBL" id="KAK7061234.1"/>
    </source>
</evidence>
<gene>
    <name evidence="2" type="ORF">R3P38DRAFT_3250623</name>
</gene>
<name>A0AAW0ECF8_9AGAR</name>
<dbReference type="EMBL" id="JAWWNJ010000002">
    <property type="protein sequence ID" value="KAK7061234.1"/>
    <property type="molecule type" value="Genomic_DNA"/>
</dbReference>
<dbReference type="Proteomes" id="UP001362999">
    <property type="component" value="Unassembled WGS sequence"/>
</dbReference>
<protein>
    <submittedName>
        <fullName evidence="2">Uncharacterized protein</fullName>
    </submittedName>
</protein>
<reference evidence="2 3" key="1">
    <citation type="journal article" date="2024" name="J Genomics">
        <title>Draft genome sequencing and assembly of Favolaschia claudopus CIRM-BRFM 2984 isolated from oak limbs.</title>
        <authorList>
            <person name="Navarro D."/>
            <person name="Drula E."/>
            <person name="Chaduli D."/>
            <person name="Cazenave R."/>
            <person name="Ahrendt S."/>
            <person name="Wang J."/>
            <person name="Lipzen A."/>
            <person name="Daum C."/>
            <person name="Barry K."/>
            <person name="Grigoriev I.V."/>
            <person name="Favel A."/>
            <person name="Rosso M.N."/>
            <person name="Martin F."/>
        </authorList>
    </citation>
    <scope>NUCLEOTIDE SEQUENCE [LARGE SCALE GENOMIC DNA]</scope>
    <source>
        <strain evidence="2 3">CIRM-BRFM 2984</strain>
    </source>
</reference>
<keyword evidence="3" id="KW-1185">Reference proteome</keyword>
<dbReference type="AlphaFoldDB" id="A0AAW0ECF8"/>